<dbReference type="InterPro" id="IPR017438">
    <property type="entry name" value="ATP-NAD_kinase_N"/>
</dbReference>
<dbReference type="PROSITE" id="PS50146">
    <property type="entry name" value="DAGK"/>
    <property type="match status" value="1"/>
</dbReference>
<dbReference type="GO" id="GO:0008654">
    <property type="term" value="P:phospholipid biosynthetic process"/>
    <property type="evidence" value="ECO:0007669"/>
    <property type="project" value="UniProtKB-KW"/>
</dbReference>
<dbReference type="AlphaFoldDB" id="A0AAU8J3I3"/>
<evidence type="ECO:0000313" key="12">
    <source>
        <dbReference type="EMBL" id="XCJ75507.1"/>
    </source>
</evidence>
<accession>A0AAU8J3I3</accession>
<keyword evidence="10" id="KW-0472">Membrane</keyword>
<keyword evidence="10" id="KW-1133">Transmembrane helix</keyword>
<dbReference type="KEGG" id="stac:ABII15_02160"/>
<keyword evidence="5 12" id="KW-0418">Kinase</keyword>
<feature type="transmembrane region" description="Helical" evidence="10">
    <location>
        <begin position="175"/>
        <end position="192"/>
    </location>
</feature>
<reference evidence="12" key="1">
    <citation type="submission" date="2024-06" db="EMBL/GenBank/DDBJ databases">
        <title>Streptomyces sp. strain HUAS MG91 genome sequences.</title>
        <authorList>
            <person name="Mo P."/>
        </authorList>
    </citation>
    <scope>NUCLEOTIDE SEQUENCE</scope>
    <source>
        <strain evidence="12">HUAS MG91</strain>
    </source>
</reference>
<feature type="transmembrane region" description="Helical" evidence="10">
    <location>
        <begin position="116"/>
        <end position="138"/>
    </location>
</feature>
<keyword evidence="3" id="KW-0808">Transferase</keyword>
<dbReference type="InterPro" id="IPR016064">
    <property type="entry name" value="NAD/diacylglycerol_kinase_sf"/>
</dbReference>
<name>A0AAU8J3I3_9ACTN</name>
<dbReference type="Pfam" id="PF01569">
    <property type="entry name" value="PAP2"/>
    <property type="match status" value="1"/>
</dbReference>
<keyword evidence="6" id="KW-0067">ATP-binding</keyword>
<proteinExistence type="inferred from homology"/>
<dbReference type="InterPro" id="IPR000326">
    <property type="entry name" value="PAP2/HPO"/>
</dbReference>
<dbReference type="PANTHER" id="PTHR12358:SF54">
    <property type="entry name" value="SPHINGOSINE KINASE RELATED PROTEIN"/>
    <property type="match status" value="1"/>
</dbReference>
<dbReference type="GO" id="GO:0005524">
    <property type="term" value="F:ATP binding"/>
    <property type="evidence" value="ECO:0007669"/>
    <property type="project" value="UniProtKB-KW"/>
</dbReference>
<feature type="transmembrane region" description="Helical" evidence="10">
    <location>
        <begin position="145"/>
        <end position="163"/>
    </location>
</feature>
<dbReference type="InterPro" id="IPR001206">
    <property type="entry name" value="Diacylglycerol_kinase_cat_dom"/>
</dbReference>
<feature type="region of interest" description="Disordered" evidence="9">
    <location>
        <begin position="195"/>
        <end position="217"/>
    </location>
</feature>
<dbReference type="PANTHER" id="PTHR12358">
    <property type="entry name" value="SPHINGOSINE KINASE"/>
    <property type="match status" value="1"/>
</dbReference>
<evidence type="ECO:0000256" key="10">
    <source>
        <dbReference type="SAM" id="Phobius"/>
    </source>
</evidence>
<evidence type="ECO:0000256" key="5">
    <source>
        <dbReference type="ARBA" id="ARBA00022777"/>
    </source>
</evidence>
<feature type="transmembrane region" description="Helical" evidence="10">
    <location>
        <begin position="75"/>
        <end position="96"/>
    </location>
</feature>
<keyword evidence="7" id="KW-0444">Lipid biosynthesis</keyword>
<keyword evidence="7" id="KW-0443">Lipid metabolism</keyword>
<dbReference type="Pfam" id="PF00781">
    <property type="entry name" value="DAGK_cat"/>
    <property type="match status" value="1"/>
</dbReference>
<evidence type="ECO:0000256" key="3">
    <source>
        <dbReference type="ARBA" id="ARBA00022679"/>
    </source>
</evidence>
<evidence type="ECO:0000256" key="8">
    <source>
        <dbReference type="ARBA" id="ARBA00023264"/>
    </source>
</evidence>
<dbReference type="Gene3D" id="1.20.144.10">
    <property type="entry name" value="Phosphatidic acid phosphatase type 2/haloperoxidase"/>
    <property type="match status" value="1"/>
</dbReference>
<dbReference type="SMART" id="SM00014">
    <property type="entry name" value="acidPPc"/>
    <property type="match status" value="1"/>
</dbReference>
<feature type="compositionally biased region" description="Basic and acidic residues" evidence="9">
    <location>
        <begin position="195"/>
        <end position="204"/>
    </location>
</feature>
<sequence>MIGLGLLITGPAHALWPLSHEDGVDEGLEGIRTSALNSVSFVASEAGNTLTVIIGTVAVCLGLVLIPHRRRWREALFLATGVALQALVFLLITLAVDRRRPDVERLDDSPPTSSYTSGHTGAATALYAGLAVLAFSRIRGPWRKVLGGVLLLIPVLVAAARLYRGMHHPTDVLGGMLNGTLSLLIVGSAFLTRDTPRTSARDGSPDTPAPAGGGQRRGTAVVVYNPLSANAGTLDTVRSVLSRHGCADARLVATTADDPGHGQCAAARDAGASLVVVCGGDGTVQAAADALADSDVRLAIVPCGTGNLLARNLQLPLNPAKALDRALAGTPRRIDLGRVDGDDLPATHFTAMSGAGLDASVMNATGERAKAVMGWFAYALAVLRNLRAPRTGVTVRLDGKPAVRRTARMVLVANVGTLQGGVCLVPEARPDDGELNLLILDPHGFRGWLRALIALMRKAPCEEPRVTSAAHPIEYFTFRRATVEFDAPQPREIDGDPVAPGRLLRAEARPGALTVMLPSGGN</sequence>
<dbReference type="GO" id="GO:0016301">
    <property type="term" value="F:kinase activity"/>
    <property type="evidence" value="ECO:0007669"/>
    <property type="project" value="UniProtKB-KW"/>
</dbReference>
<evidence type="ECO:0000256" key="6">
    <source>
        <dbReference type="ARBA" id="ARBA00022840"/>
    </source>
</evidence>
<feature type="transmembrane region" description="Helical" evidence="10">
    <location>
        <begin position="46"/>
        <end position="66"/>
    </location>
</feature>
<evidence type="ECO:0000259" key="11">
    <source>
        <dbReference type="PROSITE" id="PS50146"/>
    </source>
</evidence>
<keyword evidence="4" id="KW-0547">Nucleotide-binding</keyword>
<organism evidence="12">
    <name type="scientific">Streptomyces tabacisoli</name>
    <dbReference type="NCBI Taxonomy" id="3156398"/>
    <lineage>
        <taxon>Bacteria</taxon>
        <taxon>Bacillati</taxon>
        <taxon>Actinomycetota</taxon>
        <taxon>Actinomycetes</taxon>
        <taxon>Kitasatosporales</taxon>
        <taxon>Streptomycetaceae</taxon>
        <taxon>Streptomyces</taxon>
    </lineage>
</organism>
<dbReference type="Pfam" id="PF19279">
    <property type="entry name" value="YegS_C"/>
    <property type="match status" value="1"/>
</dbReference>
<dbReference type="EMBL" id="CP159534">
    <property type="protein sequence ID" value="XCJ75507.1"/>
    <property type="molecule type" value="Genomic_DNA"/>
</dbReference>
<evidence type="ECO:0000256" key="7">
    <source>
        <dbReference type="ARBA" id="ARBA00023209"/>
    </source>
</evidence>
<dbReference type="CDD" id="cd03392">
    <property type="entry name" value="PAP2_like_2"/>
    <property type="match status" value="1"/>
</dbReference>
<evidence type="ECO:0000256" key="1">
    <source>
        <dbReference type="ARBA" id="ARBA00001946"/>
    </source>
</evidence>
<dbReference type="InterPro" id="IPR045540">
    <property type="entry name" value="YegS/DAGK_C"/>
</dbReference>
<dbReference type="Gene3D" id="2.60.200.40">
    <property type="match status" value="1"/>
</dbReference>
<evidence type="ECO:0000256" key="4">
    <source>
        <dbReference type="ARBA" id="ARBA00022741"/>
    </source>
</evidence>
<evidence type="ECO:0000256" key="9">
    <source>
        <dbReference type="SAM" id="MobiDB-lite"/>
    </source>
</evidence>
<gene>
    <name evidence="12" type="ORF">ABII15_02160</name>
</gene>
<dbReference type="SMART" id="SM00046">
    <property type="entry name" value="DAGKc"/>
    <property type="match status" value="1"/>
</dbReference>
<keyword evidence="7" id="KW-0594">Phospholipid biosynthesis</keyword>
<dbReference type="Gene3D" id="3.40.50.10330">
    <property type="entry name" value="Probable inorganic polyphosphate/atp-NAD kinase, domain 1"/>
    <property type="match status" value="1"/>
</dbReference>
<protein>
    <submittedName>
        <fullName evidence="12">Diacylglycerol kinase family protein</fullName>
    </submittedName>
</protein>
<evidence type="ECO:0000256" key="2">
    <source>
        <dbReference type="ARBA" id="ARBA00005983"/>
    </source>
</evidence>
<comment type="similarity">
    <text evidence="2">Belongs to the diacylglycerol/lipid kinase family.</text>
</comment>
<dbReference type="SUPFAM" id="SSF48317">
    <property type="entry name" value="Acid phosphatase/Vanadium-dependent haloperoxidase"/>
    <property type="match status" value="1"/>
</dbReference>
<dbReference type="InterPro" id="IPR036938">
    <property type="entry name" value="PAP2/HPO_sf"/>
</dbReference>
<feature type="domain" description="DAGKc" evidence="11">
    <location>
        <begin position="215"/>
        <end position="343"/>
    </location>
</feature>
<comment type="cofactor">
    <cofactor evidence="1">
        <name>Mg(2+)</name>
        <dbReference type="ChEBI" id="CHEBI:18420"/>
    </cofactor>
</comment>
<dbReference type="InterPro" id="IPR050187">
    <property type="entry name" value="Lipid_Phosphate_FormReg"/>
</dbReference>
<keyword evidence="10" id="KW-0812">Transmembrane</keyword>
<keyword evidence="8" id="KW-1208">Phospholipid metabolism</keyword>
<dbReference type="SUPFAM" id="SSF111331">
    <property type="entry name" value="NAD kinase/diacylglycerol kinase-like"/>
    <property type="match status" value="1"/>
</dbReference>